<evidence type="ECO:0000259" key="4">
    <source>
        <dbReference type="Pfam" id="PF14905"/>
    </source>
</evidence>
<keyword evidence="2" id="KW-0472">Membrane</keyword>
<name>A0A940IFE3_9BACT</name>
<evidence type="ECO:0000313" key="6">
    <source>
        <dbReference type="Proteomes" id="UP000771749"/>
    </source>
</evidence>
<dbReference type="InterPro" id="IPR036942">
    <property type="entry name" value="Beta-barrel_TonB_sf"/>
</dbReference>
<comment type="subcellular location">
    <subcellularLocation>
        <location evidence="1">Cell outer membrane</location>
    </subcellularLocation>
</comment>
<evidence type="ECO:0000256" key="1">
    <source>
        <dbReference type="ARBA" id="ARBA00004442"/>
    </source>
</evidence>
<dbReference type="Proteomes" id="UP000771749">
    <property type="component" value="Unassembled WGS sequence"/>
</dbReference>
<evidence type="ECO:0000256" key="2">
    <source>
        <dbReference type="ARBA" id="ARBA00023136"/>
    </source>
</evidence>
<evidence type="ECO:0000313" key="5">
    <source>
        <dbReference type="EMBL" id="MBO8453561.1"/>
    </source>
</evidence>
<dbReference type="PANTHER" id="PTHR40980">
    <property type="entry name" value="PLUG DOMAIN-CONTAINING PROTEIN"/>
    <property type="match status" value="1"/>
</dbReference>
<keyword evidence="3" id="KW-0998">Cell outer membrane</keyword>
<evidence type="ECO:0000256" key="3">
    <source>
        <dbReference type="ARBA" id="ARBA00023237"/>
    </source>
</evidence>
<dbReference type="InterPro" id="IPR041700">
    <property type="entry name" value="OMP_b-brl_3"/>
</dbReference>
<dbReference type="SUPFAM" id="SSF49464">
    <property type="entry name" value="Carboxypeptidase regulatory domain-like"/>
    <property type="match status" value="1"/>
</dbReference>
<dbReference type="Pfam" id="PF14905">
    <property type="entry name" value="OMP_b-brl_3"/>
    <property type="match status" value="1"/>
</dbReference>
<sequence length="769" mass="87542">MDENGNGLSGVYLVAVHPETSEVLTATASDDDGKYVLGSVPLRFILNVTRLGYASQNIPVAGETDLDAIKTIRMQVDAAQIDEVIVTADAPRIRREVGKFVMRNISASPFSKGSNALNFLRFMPMVDVRPEGGISILGKNDARIHIDGRSVGSNQMAEQMLKGISASEIASIEIIPMSGSADAAENRGGIINIVLKRPDEGMRLIATVEDRQGYYNSPQGVLFMNYAGKRLDLTAGVTVSYNQLRQDSEHEYDYLQTGLFTHSEFHEKTKSLYGGGYVNLDYRIADRHRLGAQINLSSTNYRNRSSSVNSYGRVGSSRIDSIYRADVRMKSPEANLNWGANLNYVFNIDDKGSRLGVDFDFIDNENKRDIYSLYHRDSDASSVTTDDFLQRPRTYTQVYGGRAEYLHCFNADNKLRIGISAYRGKADNDFFYGIYSGESYVSDPRRTNGFVYKDYNFAGHASFLRVWSEKFETEIGVRVEKYYARGMQQTTSETINRDEFDVFPSLSLLYMPSDDHELSLDFSSSISRPYYGLLNPFITYTSPSTYVQNNPYLRSSKGYELMFAYMLLDDYMLTVDYLYDDNLWTEFTLPAGDMTRTYTDNYGNSHVLDVSLFVSKSLFRDYWNLSAEVMMGYERTYGEVIGQRIDIKDFSYGITLKSNFALSKKYNWHLDMKYKYSSESHKAAYEIGSTHEMEIYLMKQFRRASLSAGVYNILMPAVTVGNTLADYRFSITNKRYVTGVVTFSYTFGNQRARRVEKRQNESIEKRMQW</sequence>
<feature type="domain" description="Outer membrane protein beta-barrel" evidence="4">
    <location>
        <begin position="347"/>
        <end position="746"/>
    </location>
</feature>
<comment type="caution">
    <text evidence="5">The sequence shown here is derived from an EMBL/GenBank/DDBJ whole genome shotgun (WGS) entry which is preliminary data.</text>
</comment>
<organism evidence="5 6">
    <name type="scientific">Candidatus Cryptobacteroides gallistercoris</name>
    <dbReference type="NCBI Taxonomy" id="2840765"/>
    <lineage>
        <taxon>Bacteria</taxon>
        <taxon>Pseudomonadati</taxon>
        <taxon>Bacteroidota</taxon>
        <taxon>Bacteroidia</taxon>
        <taxon>Bacteroidales</taxon>
        <taxon>Candidatus Cryptobacteroides</taxon>
    </lineage>
</organism>
<protein>
    <submittedName>
        <fullName evidence="5">TonB-dependent receptor</fullName>
    </submittedName>
</protein>
<dbReference type="InterPro" id="IPR008969">
    <property type="entry name" value="CarboxyPept-like_regulatory"/>
</dbReference>
<accession>A0A940IFE3</accession>
<gene>
    <name evidence="5" type="ORF">IAC07_02405</name>
</gene>
<dbReference type="PANTHER" id="PTHR40980:SF4">
    <property type="entry name" value="TONB-DEPENDENT RECEPTOR-LIKE BETA-BARREL DOMAIN-CONTAINING PROTEIN"/>
    <property type="match status" value="1"/>
</dbReference>
<dbReference type="AlphaFoldDB" id="A0A940IFE3"/>
<dbReference type="GO" id="GO:0009279">
    <property type="term" value="C:cell outer membrane"/>
    <property type="evidence" value="ECO:0007669"/>
    <property type="project" value="UniProtKB-SubCell"/>
</dbReference>
<keyword evidence="5" id="KW-0675">Receptor</keyword>
<reference evidence="5" key="1">
    <citation type="submission" date="2020-10" db="EMBL/GenBank/DDBJ databases">
        <authorList>
            <person name="Gilroy R."/>
        </authorList>
    </citation>
    <scope>NUCLEOTIDE SEQUENCE</scope>
    <source>
        <strain evidence="5">F1-3629</strain>
    </source>
</reference>
<proteinExistence type="predicted"/>
<dbReference type="Gene3D" id="2.40.170.20">
    <property type="entry name" value="TonB-dependent receptor, beta-barrel domain"/>
    <property type="match status" value="1"/>
</dbReference>
<dbReference type="SUPFAM" id="SSF56935">
    <property type="entry name" value="Porins"/>
    <property type="match status" value="1"/>
</dbReference>
<reference evidence="5" key="2">
    <citation type="journal article" date="2021" name="PeerJ">
        <title>Extensive microbial diversity within the chicken gut microbiome revealed by metagenomics and culture.</title>
        <authorList>
            <person name="Gilroy R."/>
            <person name="Ravi A."/>
            <person name="Getino M."/>
            <person name="Pursley I."/>
            <person name="Horton D.L."/>
            <person name="Alikhan N.F."/>
            <person name="Baker D."/>
            <person name="Gharbi K."/>
            <person name="Hall N."/>
            <person name="Watson M."/>
            <person name="Adriaenssens E.M."/>
            <person name="Foster-Nyarko E."/>
            <person name="Jarju S."/>
            <person name="Secka A."/>
            <person name="Antonio M."/>
            <person name="Oren A."/>
            <person name="Chaudhuri R.R."/>
            <person name="La Ragione R."/>
            <person name="Hildebrand F."/>
            <person name="Pallen M.J."/>
        </authorList>
    </citation>
    <scope>NUCLEOTIDE SEQUENCE</scope>
    <source>
        <strain evidence="5">F1-3629</strain>
    </source>
</reference>
<dbReference type="EMBL" id="JADIMJ010000040">
    <property type="protein sequence ID" value="MBO8453561.1"/>
    <property type="molecule type" value="Genomic_DNA"/>
</dbReference>